<evidence type="ECO:0008006" key="3">
    <source>
        <dbReference type="Google" id="ProtNLM"/>
    </source>
</evidence>
<sequence>MEFPTDDEVLAHGFRFRPTWWTPRVPAGWGEFLSQLSARERGYHAITRADLLAAPSCHGFPQALLAGYVWGTGDSAFLVGRRARVFRDNDPQRVVDALAAAAESLRAGDTVGAYASMLRGRPNYLKHLGPSFFTKFLYAADAGGDGRLGRALILDQFVAVTLRTVDKWSIPRYGPWEPSTYERWLDHAHAIAAAEGVRADAVEMAYFNLGRKIAAGR</sequence>
<dbReference type="Pfam" id="PF21790">
    <property type="entry name" value="OGG"/>
    <property type="match status" value="1"/>
</dbReference>
<gene>
    <name evidence="1" type="ORF">ACK4CP_03970</name>
</gene>
<comment type="caution">
    <text evidence="1">The sequence shown here is derived from an EMBL/GenBank/DDBJ whole genome shotgun (WGS) entry which is preliminary data.</text>
</comment>
<dbReference type="InterPro" id="IPR048868">
    <property type="entry name" value="OGG-like_put"/>
</dbReference>
<reference evidence="1 2" key="1">
    <citation type="submission" date="2024-12" db="EMBL/GenBank/DDBJ databases">
        <title>The coexistence of Mycolicibacterium septicum and Mycolicibacterium nivoides in clinical samples.</title>
        <authorList>
            <person name="Wang C."/>
            <person name="Feng Y."/>
            <person name="Zong Z."/>
        </authorList>
    </citation>
    <scope>NUCLEOTIDE SEQUENCE [LARGE SCALE GENOMIC DNA]</scope>
    <source>
        <strain evidence="1 2">120310</strain>
    </source>
</reference>
<evidence type="ECO:0000313" key="2">
    <source>
        <dbReference type="Proteomes" id="UP001635817"/>
    </source>
</evidence>
<dbReference type="Proteomes" id="UP001635817">
    <property type="component" value="Unassembled WGS sequence"/>
</dbReference>
<evidence type="ECO:0000313" key="1">
    <source>
        <dbReference type="EMBL" id="MFN6549533.1"/>
    </source>
</evidence>
<organism evidence="1 2">
    <name type="scientific">Mycolicibacterium septicum</name>
    <dbReference type="NCBI Taxonomy" id="98668"/>
    <lineage>
        <taxon>Bacteria</taxon>
        <taxon>Bacillati</taxon>
        <taxon>Actinomycetota</taxon>
        <taxon>Actinomycetes</taxon>
        <taxon>Mycobacteriales</taxon>
        <taxon>Mycobacteriaceae</taxon>
        <taxon>Mycolicibacterium</taxon>
    </lineage>
</organism>
<name>A0ABW9LNG3_9MYCO</name>
<protein>
    <recommendedName>
        <fullName evidence="3">Methyltransferase type 11</fullName>
    </recommendedName>
</protein>
<dbReference type="EMBL" id="JBKBDE010000001">
    <property type="protein sequence ID" value="MFN6549533.1"/>
    <property type="molecule type" value="Genomic_DNA"/>
</dbReference>
<proteinExistence type="predicted"/>
<dbReference type="RefSeq" id="WP_409548477.1">
    <property type="nucleotide sequence ID" value="NZ_JBKBDE010000001.1"/>
</dbReference>
<keyword evidence="2" id="KW-1185">Reference proteome</keyword>
<accession>A0ABW9LNG3</accession>